<evidence type="ECO:0000256" key="1">
    <source>
        <dbReference type="ARBA" id="ARBA00001971"/>
    </source>
</evidence>
<dbReference type="InterPro" id="IPR001128">
    <property type="entry name" value="Cyt_P450"/>
</dbReference>
<feature type="compositionally biased region" description="Basic and acidic residues" evidence="13">
    <location>
        <begin position="64"/>
        <end position="80"/>
    </location>
</feature>
<dbReference type="InterPro" id="IPR036396">
    <property type="entry name" value="Cyt_P450_sf"/>
</dbReference>
<evidence type="ECO:0008006" key="16">
    <source>
        <dbReference type="Google" id="ProtNLM"/>
    </source>
</evidence>
<dbReference type="GO" id="GO:0004497">
    <property type="term" value="F:monooxygenase activity"/>
    <property type="evidence" value="ECO:0007669"/>
    <property type="project" value="UniProtKB-KW"/>
</dbReference>
<keyword evidence="10" id="KW-0408">Iron</keyword>
<dbReference type="EMBL" id="JAPWTK010000061">
    <property type="protein sequence ID" value="KAJ8953114.1"/>
    <property type="molecule type" value="Genomic_DNA"/>
</dbReference>
<dbReference type="Gene3D" id="1.10.630.10">
    <property type="entry name" value="Cytochrome P450"/>
    <property type="match status" value="1"/>
</dbReference>
<feature type="region of interest" description="Disordered" evidence="13">
    <location>
        <begin position="59"/>
        <end position="80"/>
    </location>
</feature>
<sequence>MYIFADPKKVPSTSTIIQSIQVYTKDCRIPGSDLTIENGTSIMIPLLGIQYDPKYFTDPEEFDPERFNEENKAQRHNFRD</sequence>
<comment type="cofactor">
    <cofactor evidence="1">
        <name>heme</name>
        <dbReference type="ChEBI" id="CHEBI:30413"/>
    </cofactor>
</comment>
<evidence type="ECO:0000313" key="14">
    <source>
        <dbReference type="EMBL" id="KAJ8953114.1"/>
    </source>
</evidence>
<keyword evidence="9" id="KW-0560">Oxidoreductase</keyword>
<keyword evidence="12" id="KW-0472">Membrane</keyword>
<evidence type="ECO:0000256" key="9">
    <source>
        <dbReference type="ARBA" id="ARBA00023002"/>
    </source>
</evidence>
<keyword evidence="5" id="KW-0349">Heme</keyword>
<keyword evidence="8" id="KW-0492">Microsome</keyword>
<dbReference type="Proteomes" id="UP001162162">
    <property type="component" value="Unassembled WGS sequence"/>
</dbReference>
<dbReference type="GO" id="GO:0005506">
    <property type="term" value="F:iron ion binding"/>
    <property type="evidence" value="ECO:0007669"/>
    <property type="project" value="InterPro"/>
</dbReference>
<comment type="similarity">
    <text evidence="4">Belongs to the cytochrome P450 family.</text>
</comment>
<proteinExistence type="inferred from homology"/>
<name>A0AAV8YR45_9CUCU</name>
<dbReference type="InterPro" id="IPR050476">
    <property type="entry name" value="Insect_CytP450_Detox"/>
</dbReference>
<keyword evidence="11" id="KW-0503">Monooxygenase</keyword>
<protein>
    <recommendedName>
        <fullName evidence="16">Cytochrome P450</fullName>
    </recommendedName>
</protein>
<evidence type="ECO:0000256" key="5">
    <source>
        <dbReference type="ARBA" id="ARBA00022617"/>
    </source>
</evidence>
<keyword evidence="6" id="KW-0479">Metal-binding</keyword>
<keyword evidence="15" id="KW-1185">Reference proteome</keyword>
<evidence type="ECO:0000256" key="6">
    <source>
        <dbReference type="ARBA" id="ARBA00022723"/>
    </source>
</evidence>
<keyword evidence="7" id="KW-0256">Endoplasmic reticulum</keyword>
<evidence type="ECO:0000256" key="11">
    <source>
        <dbReference type="ARBA" id="ARBA00023033"/>
    </source>
</evidence>
<evidence type="ECO:0000256" key="13">
    <source>
        <dbReference type="SAM" id="MobiDB-lite"/>
    </source>
</evidence>
<comment type="caution">
    <text evidence="14">The sequence shown here is derived from an EMBL/GenBank/DDBJ whole genome shotgun (WGS) entry which is preliminary data.</text>
</comment>
<evidence type="ECO:0000256" key="7">
    <source>
        <dbReference type="ARBA" id="ARBA00022824"/>
    </source>
</evidence>
<evidence type="ECO:0000256" key="2">
    <source>
        <dbReference type="ARBA" id="ARBA00004174"/>
    </source>
</evidence>
<dbReference type="GO" id="GO:0005789">
    <property type="term" value="C:endoplasmic reticulum membrane"/>
    <property type="evidence" value="ECO:0007669"/>
    <property type="project" value="UniProtKB-SubCell"/>
</dbReference>
<organism evidence="14 15">
    <name type="scientific">Aromia moschata</name>
    <dbReference type="NCBI Taxonomy" id="1265417"/>
    <lineage>
        <taxon>Eukaryota</taxon>
        <taxon>Metazoa</taxon>
        <taxon>Ecdysozoa</taxon>
        <taxon>Arthropoda</taxon>
        <taxon>Hexapoda</taxon>
        <taxon>Insecta</taxon>
        <taxon>Pterygota</taxon>
        <taxon>Neoptera</taxon>
        <taxon>Endopterygota</taxon>
        <taxon>Coleoptera</taxon>
        <taxon>Polyphaga</taxon>
        <taxon>Cucujiformia</taxon>
        <taxon>Chrysomeloidea</taxon>
        <taxon>Cerambycidae</taxon>
        <taxon>Cerambycinae</taxon>
        <taxon>Callichromatini</taxon>
        <taxon>Aromia</taxon>
    </lineage>
</organism>
<dbReference type="PANTHER" id="PTHR24292:SF100">
    <property type="entry name" value="CYTOCHROME P450 6A16, ISOFORM B-RELATED"/>
    <property type="match status" value="1"/>
</dbReference>
<dbReference type="SUPFAM" id="SSF48264">
    <property type="entry name" value="Cytochrome P450"/>
    <property type="match status" value="1"/>
</dbReference>
<accession>A0AAV8YR45</accession>
<dbReference type="GO" id="GO:0020037">
    <property type="term" value="F:heme binding"/>
    <property type="evidence" value="ECO:0007669"/>
    <property type="project" value="InterPro"/>
</dbReference>
<evidence type="ECO:0000256" key="12">
    <source>
        <dbReference type="ARBA" id="ARBA00023136"/>
    </source>
</evidence>
<evidence type="ECO:0000313" key="15">
    <source>
        <dbReference type="Proteomes" id="UP001162162"/>
    </source>
</evidence>
<comment type="subcellular location">
    <subcellularLocation>
        <location evidence="3">Endoplasmic reticulum membrane</location>
        <topology evidence="3">Peripheral membrane protein</topology>
    </subcellularLocation>
    <subcellularLocation>
        <location evidence="2">Microsome membrane</location>
        <topology evidence="2">Peripheral membrane protein</topology>
    </subcellularLocation>
</comment>
<reference evidence="14" key="1">
    <citation type="journal article" date="2023" name="Insect Mol. Biol.">
        <title>Genome sequencing provides insights into the evolution of gene families encoding plant cell wall-degrading enzymes in longhorned beetles.</title>
        <authorList>
            <person name="Shin N.R."/>
            <person name="Okamura Y."/>
            <person name="Kirsch R."/>
            <person name="Pauchet Y."/>
        </authorList>
    </citation>
    <scope>NUCLEOTIDE SEQUENCE</scope>
    <source>
        <strain evidence="14">AMC_N1</strain>
    </source>
</reference>
<evidence type="ECO:0000256" key="8">
    <source>
        <dbReference type="ARBA" id="ARBA00022848"/>
    </source>
</evidence>
<dbReference type="GO" id="GO:0016705">
    <property type="term" value="F:oxidoreductase activity, acting on paired donors, with incorporation or reduction of molecular oxygen"/>
    <property type="evidence" value="ECO:0007669"/>
    <property type="project" value="InterPro"/>
</dbReference>
<dbReference type="AlphaFoldDB" id="A0AAV8YR45"/>
<dbReference type="Pfam" id="PF00067">
    <property type="entry name" value="p450"/>
    <property type="match status" value="1"/>
</dbReference>
<dbReference type="PANTHER" id="PTHR24292">
    <property type="entry name" value="CYTOCHROME P450"/>
    <property type="match status" value="1"/>
</dbReference>
<evidence type="ECO:0000256" key="3">
    <source>
        <dbReference type="ARBA" id="ARBA00004406"/>
    </source>
</evidence>
<gene>
    <name evidence="14" type="ORF">NQ318_013458</name>
</gene>
<evidence type="ECO:0000256" key="10">
    <source>
        <dbReference type="ARBA" id="ARBA00023004"/>
    </source>
</evidence>
<evidence type="ECO:0000256" key="4">
    <source>
        <dbReference type="ARBA" id="ARBA00010617"/>
    </source>
</evidence>